<accession>A0ACB8VB23</accession>
<protein>
    <submittedName>
        <fullName evidence="1">Uncharacterized protein</fullName>
    </submittedName>
</protein>
<name>A0ACB8VB23_9TELE</name>
<comment type="caution">
    <text evidence="1">The sequence shown here is derived from an EMBL/GenBank/DDBJ whole genome shotgun (WGS) entry which is preliminary data.</text>
</comment>
<sequence length="103" mass="11830">MKERTCALLQPKEAVKAELEELRQSYMDTLDKGASELRAVEMSIYDSRVKLEPGQRGEQQAASLYQTDDRRGPQSPRGQRQPKEAVKAELEELRQSYMDTLDK</sequence>
<organism evidence="1 2">
    <name type="scientific">Scortum barcoo</name>
    <name type="common">barcoo grunter</name>
    <dbReference type="NCBI Taxonomy" id="214431"/>
    <lineage>
        <taxon>Eukaryota</taxon>
        <taxon>Metazoa</taxon>
        <taxon>Chordata</taxon>
        <taxon>Craniata</taxon>
        <taxon>Vertebrata</taxon>
        <taxon>Euteleostomi</taxon>
        <taxon>Actinopterygii</taxon>
        <taxon>Neopterygii</taxon>
        <taxon>Teleostei</taxon>
        <taxon>Neoteleostei</taxon>
        <taxon>Acanthomorphata</taxon>
        <taxon>Eupercaria</taxon>
        <taxon>Centrarchiformes</taxon>
        <taxon>Terapontoidei</taxon>
        <taxon>Terapontidae</taxon>
        <taxon>Scortum</taxon>
    </lineage>
</organism>
<dbReference type="Proteomes" id="UP000831701">
    <property type="component" value="Chromosome 23"/>
</dbReference>
<reference evidence="1" key="1">
    <citation type="submission" date="2022-04" db="EMBL/GenBank/DDBJ databases">
        <title>Jade perch genome.</title>
        <authorList>
            <person name="Chao B."/>
        </authorList>
    </citation>
    <scope>NUCLEOTIDE SEQUENCE</scope>
    <source>
        <strain evidence="1">CB-2022</strain>
    </source>
</reference>
<evidence type="ECO:0000313" key="1">
    <source>
        <dbReference type="EMBL" id="KAI3352773.1"/>
    </source>
</evidence>
<dbReference type="EMBL" id="CM041553">
    <property type="protein sequence ID" value="KAI3352773.1"/>
    <property type="molecule type" value="Genomic_DNA"/>
</dbReference>
<gene>
    <name evidence="1" type="ORF">L3Q82_019350</name>
</gene>
<evidence type="ECO:0000313" key="2">
    <source>
        <dbReference type="Proteomes" id="UP000831701"/>
    </source>
</evidence>
<proteinExistence type="predicted"/>
<keyword evidence="2" id="KW-1185">Reference proteome</keyword>
<feature type="non-terminal residue" evidence="1">
    <location>
        <position position="103"/>
    </location>
</feature>